<dbReference type="Pfam" id="PF07730">
    <property type="entry name" value="HisKA_3"/>
    <property type="match status" value="1"/>
</dbReference>
<sequence length="273" mass="31087">MGQPTEEINFLLLFLTGTLGLLFLASTLILFVFINQKRMLSQRNKLQALKSSYQQEMLKAAIDAQEKERKRIAEDLHDEVGAVLSLAKLNANRANEYSANEEGRRLNKDTIQFIDDTINNVRRISKDLLPPTLEEFGLIKAIDELVAKVRASNIVRIKFEYRGEFNNLYPEIELALYRIAQELVNNALKHADAGEIEIYLERNENHLTLKVLDDGSGFKVEEIDRKSTFEKGIGLKNIHSRVSMLDGEINYFPNLPKGTAATVELDLSTRIHK</sequence>
<evidence type="ECO:0000313" key="12">
    <source>
        <dbReference type="Proteomes" id="UP001172083"/>
    </source>
</evidence>
<comment type="catalytic activity">
    <reaction evidence="1">
        <text>ATP + protein L-histidine = ADP + protein N-phospho-L-histidine.</text>
        <dbReference type="EC" id="2.7.13.3"/>
    </reaction>
</comment>
<keyword evidence="9" id="KW-0472">Membrane</keyword>
<keyword evidence="3" id="KW-0597">Phosphoprotein</keyword>
<keyword evidence="9" id="KW-1133">Transmembrane helix</keyword>
<keyword evidence="7" id="KW-0067">ATP-binding</keyword>
<dbReference type="InterPro" id="IPR036890">
    <property type="entry name" value="HATPase_C_sf"/>
</dbReference>
<keyword evidence="5" id="KW-0547">Nucleotide-binding</keyword>
<dbReference type="InterPro" id="IPR003594">
    <property type="entry name" value="HATPase_dom"/>
</dbReference>
<evidence type="ECO:0000256" key="4">
    <source>
        <dbReference type="ARBA" id="ARBA00022679"/>
    </source>
</evidence>
<name>A0ABT8L2W3_9BACT</name>
<dbReference type="InterPro" id="IPR005467">
    <property type="entry name" value="His_kinase_dom"/>
</dbReference>
<gene>
    <name evidence="11" type="ORF">QQ020_08540</name>
</gene>
<proteinExistence type="predicted"/>
<dbReference type="Proteomes" id="UP001172083">
    <property type="component" value="Unassembled WGS sequence"/>
</dbReference>
<dbReference type="GO" id="GO:0016301">
    <property type="term" value="F:kinase activity"/>
    <property type="evidence" value="ECO:0007669"/>
    <property type="project" value="UniProtKB-KW"/>
</dbReference>
<dbReference type="PROSITE" id="PS50109">
    <property type="entry name" value="HIS_KIN"/>
    <property type="match status" value="1"/>
</dbReference>
<evidence type="ECO:0000256" key="3">
    <source>
        <dbReference type="ARBA" id="ARBA00022553"/>
    </source>
</evidence>
<feature type="transmembrane region" description="Helical" evidence="9">
    <location>
        <begin position="12"/>
        <end position="34"/>
    </location>
</feature>
<feature type="domain" description="Histidine kinase" evidence="10">
    <location>
        <begin position="71"/>
        <end position="269"/>
    </location>
</feature>
<evidence type="ECO:0000256" key="1">
    <source>
        <dbReference type="ARBA" id="ARBA00000085"/>
    </source>
</evidence>
<keyword evidence="4" id="KW-0808">Transferase</keyword>
<evidence type="ECO:0000256" key="5">
    <source>
        <dbReference type="ARBA" id="ARBA00022741"/>
    </source>
</evidence>
<dbReference type="Gene3D" id="1.20.5.1930">
    <property type="match status" value="1"/>
</dbReference>
<evidence type="ECO:0000259" key="10">
    <source>
        <dbReference type="PROSITE" id="PS50109"/>
    </source>
</evidence>
<evidence type="ECO:0000256" key="7">
    <source>
        <dbReference type="ARBA" id="ARBA00022840"/>
    </source>
</evidence>
<dbReference type="SMART" id="SM00387">
    <property type="entry name" value="HATPase_c"/>
    <property type="match status" value="1"/>
</dbReference>
<evidence type="ECO:0000256" key="6">
    <source>
        <dbReference type="ARBA" id="ARBA00022777"/>
    </source>
</evidence>
<evidence type="ECO:0000256" key="2">
    <source>
        <dbReference type="ARBA" id="ARBA00012438"/>
    </source>
</evidence>
<dbReference type="CDD" id="cd16917">
    <property type="entry name" value="HATPase_UhpB-NarQ-NarX-like"/>
    <property type="match status" value="1"/>
</dbReference>
<comment type="caution">
    <text evidence="11">The sequence shown here is derived from an EMBL/GenBank/DDBJ whole genome shotgun (WGS) entry which is preliminary data.</text>
</comment>
<dbReference type="InterPro" id="IPR050482">
    <property type="entry name" value="Sensor_HK_TwoCompSys"/>
</dbReference>
<keyword evidence="9" id="KW-0812">Transmembrane</keyword>
<dbReference type="EC" id="2.7.13.3" evidence="2"/>
<dbReference type="SUPFAM" id="SSF55874">
    <property type="entry name" value="ATPase domain of HSP90 chaperone/DNA topoisomerase II/histidine kinase"/>
    <property type="match status" value="1"/>
</dbReference>
<dbReference type="InterPro" id="IPR011712">
    <property type="entry name" value="Sig_transdc_His_kin_sub3_dim/P"/>
</dbReference>
<protein>
    <recommendedName>
        <fullName evidence="2">histidine kinase</fullName>
        <ecNumber evidence="2">2.7.13.3</ecNumber>
    </recommendedName>
</protein>
<dbReference type="RefSeq" id="WP_346757422.1">
    <property type="nucleotide sequence ID" value="NZ_JAUJEB010000001.1"/>
</dbReference>
<keyword evidence="6 11" id="KW-0418">Kinase</keyword>
<accession>A0ABT8L2W3</accession>
<evidence type="ECO:0000256" key="8">
    <source>
        <dbReference type="ARBA" id="ARBA00023012"/>
    </source>
</evidence>
<organism evidence="11 12">
    <name type="scientific">Agaribacillus aureus</name>
    <dbReference type="NCBI Taxonomy" id="3051825"/>
    <lineage>
        <taxon>Bacteria</taxon>
        <taxon>Pseudomonadati</taxon>
        <taxon>Bacteroidota</taxon>
        <taxon>Cytophagia</taxon>
        <taxon>Cytophagales</taxon>
        <taxon>Splendidivirgaceae</taxon>
        <taxon>Agaribacillus</taxon>
    </lineage>
</organism>
<keyword evidence="8" id="KW-0902">Two-component regulatory system</keyword>
<reference evidence="11" key="1">
    <citation type="submission" date="2023-06" db="EMBL/GenBank/DDBJ databases">
        <title>Genomic of Agaribacillus aureum.</title>
        <authorList>
            <person name="Wang G."/>
        </authorList>
    </citation>
    <scope>NUCLEOTIDE SEQUENCE</scope>
    <source>
        <strain evidence="11">BMA12</strain>
    </source>
</reference>
<keyword evidence="12" id="KW-1185">Reference proteome</keyword>
<dbReference type="Gene3D" id="3.30.565.10">
    <property type="entry name" value="Histidine kinase-like ATPase, C-terminal domain"/>
    <property type="match status" value="1"/>
</dbReference>
<dbReference type="Pfam" id="PF02518">
    <property type="entry name" value="HATPase_c"/>
    <property type="match status" value="1"/>
</dbReference>
<evidence type="ECO:0000313" key="11">
    <source>
        <dbReference type="EMBL" id="MDN5212097.1"/>
    </source>
</evidence>
<dbReference type="PANTHER" id="PTHR24421:SF10">
    <property type="entry name" value="NITRATE_NITRITE SENSOR PROTEIN NARQ"/>
    <property type="match status" value="1"/>
</dbReference>
<dbReference type="PANTHER" id="PTHR24421">
    <property type="entry name" value="NITRATE/NITRITE SENSOR PROTEIN NARX-RELATED"/>
    <property type="match status" value="1"/>
</dbReference>
<evidence type="ECO:0000256" key="9">
    <source>
        <dbReference type="SAM" id="Phobius"/>
    </source>
</evidence>
<dbReference type="EMBL" id="JAUJEB010000001">
    <property type="protein sequence ID" value="MDN5212097.1"/>
    <property type="molecule type" value="Genomic_DNA"/>
</dbReference>